<keyword evidence="6" id="KW-0653">Protein transport</keyword>
<feature type="transmembrane region" description="Helical" evidence="9">
    <location>
        <begin position="470"/>
        <end position="494"/>
    </location>
</feature>
<evidence type="ECO:0000256" key="1">
    <source>
        <dbReference type="ARBA" id="ARBA00004141"/>
    </source>
</evidence>
<dbReference type="GO" id="GO:0016020">
    <property type="term" value="C:membrane"/>
    <property type="evidence" value="ECO:0007669"/>
    <property type="project" value="UniProtKB-SubCell"/>
</dbReference>
<feature type="transmembrane region" description="Helical" evidence="9">
    <location>
        <begin position="220"/>
        <end position="243"/>
    </location>
</feature>
<comment type="similarity">
    <text evidence="2">Belongs to the oligopeptide OPT transporter family.</text>
</comment>
<keyword evidence="5" id="KW-0571">Peptide transport</keyword>
<feature type="transmembrane region" description="Helical" evidence="9">
    <location>
        <begin position="643"/>
        <end position="661"/>
    </location>
</feature>
<name>A0A6A6T553_9PLEO</name>
<feature type="transmembrane region" description="Helical" evidence="9">
    <location>
        <begin position="709"/>
        <end position="730"/>
    </location>
</feature>
<feature type="transmembrane region" description="Helical" evidence="9">
    <location>
        <begin position="147"/>
        <end position="167"/>
    </location>
</feature>
<evidence type="ECO:0000313" key="11">
    <source>
        <dbReference type="Proteomes" id="UP000799324"/>
    </source>
</evidence>
<feature type="transmembrane region" description="Helical" evidence="9">
    <location>
        <begin position="255"/>
        <end position="273"/>
    </location>
</feature>
<dbReference type="Pfam" id="PF03169">
    <property type="entry name" value="OPT"/>
    <property type="match status" value="1"/>
</dbReference>
<dbReference type="PANTHER" id="PTHR22601">
    <property type="entry name" value="ISP4 LIKE PROTEIN"/>
    <property type="match status" value="1"/>
</dbReference>
<evidence type="ECO:0000256" key="5">
    <source>
        <dbReference type="ARBA" id="ARBA00022856"/>
    </source>
</evidence>
<dbReference type="OrthoDB" id="9986677at2759"/>
<dbReference type="InterPro" id="IPR004648">
    <property type="entry name" value="Oligpept_transpt"/>
</dbReference>
<feature type="transmembrane region" description="Helical" evidence="9">
    <location>
        <begin position="809"/>
        <end position="830"/>
    </location>
</feature>
<keyword evidence="8 9" id="KW-0472">Membrane</keyword>
<keyword evidence="4 9" id="KW-0812">Transmembrane</keyword>
<evidence type="ECO:0000256" key="4">
    <source>
        <dbReference type="ARBA" id="ARBA00022692"/>
    </source>
</evidence>
<feature type="transmembrane region" description="Helical" evidence="9">
    <location>
        <begin position="321"/>
        <end position="338"/>
    </location>
</feature>
<dbReference type="EMBL" id="MU004353">
    <property type="protein sequence ID" value="KAF2655179.1"/>
    <property type="molecule type" value="Genomic_DNA"/>
</dbReference>
<keyword evidence="3" id="KW-0813">Transport</keyword>
<organism evidence="10 11">
    <name type="scientific">Lophiostoma macrostomum CBS 122681</name>
    <dbReference type="NCBI Taxonomy" id="1314788"/>
    <lineage>
        <taxon>Eukaryota</taxon>
        <taxon>Fungi</taxon>
        <taxon>Dikarya</taxon>
        <taxon>Ascomycota</taxon>
        <taxon>Pezizomycotina</taxon>
        <taxon>Dothideomycetes</taxon>
        <taxon>Pleosporomycetidae</taxon>
        <taxon>Pleosporales</taxon>
        <taxon>Lophiostomataceae</taxon>
        <taxon>Lophiostoma</taxon>
    </lineage>
</organism>
<dbReference type="AlphaFoldDB" id="A0A6A6T553"/>
<proteinExistence type="inferred from homology"/>
<feature type="transmembrane region" description="Helical" evidence="9">
    <location>
        <begin position="533"/>
        <end position="556"/>
    </location>
</feature>
<dbReference type="NCBIfam" id="TIGR00727">
    <property type="entry name" value="ISP4_OPT"/>
    <property type="match status" value="1"/>
</dbReference>
<dbReference type="NCBIfam" id="TIGR00728">
    <property type="entry name" value="OPT_sfam"/>
    <property type="match status" value="1"/>
</dbReference>
<accession>A0A6A6T553</accession>
<evidence type="ECO:0000313" key="10">
    <source>
        <dbReference type="EMBL" id="KAF2655179.1"/>
    </source>
</evidence>
<gene>
    <name evidence="10" type="ORF">K491DRAFT_679135</name>
</gene>
<sequence length="873" mass="98235">MANEQDKKVDVIEETAVQKSHTGTTLPAYVAEETVETVERDLTITGDDLANAQEIAKELSLDETRTILRNVIKNHENDQNFPIHVLEQMKEFVANEDISAEPAKYQTLIAEMRVEAALIQSDSPYPEVRAVVDNTDDPSMPSSTIRAWTIGIIYVSAGVLINQLFYIRQPTITLEANVAQLLAYPAGKAWETWMPDWQFTILGQRHSLNPGKFNKKEHMLITIMANVGFTTPYTTDIILAQFLPQYFNQQYASHFGYQILITLGTNFIGYGIAGLTRQFLVYPAHCVWPASLVTIALNQSFHTETNLPVAGPFRRVFTTSRLKLFTVAFLAMFVYFWFPDYIFQALSLFSWLSWIAPNNVNLATVCGMSNGMGINPLSTFDWNILTFDQGQSPLVLPFFFWWNSFVGMTIGAFVILAFWYTNTYNTGYLPINTPRVFDHFGEYYNVTNAIDHRGIFDAAKYESYSPPFLAAGYLVVYTNFFALYTATLTWTFLYHRHEVSRGLRNLFRRGQNNVLHPDVHNRLMSRYTEVPEWWYLLVLLASIACALGGILGWPTYTSPGVVFYGIALCLVFIVPIGIINAITGMEITLNVLAEFIGGAWNAGNALGMNYFKAFGYVTAAHTLHFSKDLKMAHYVKIPPRHTFAGQIVATFVATFVATSILNFQMTQIPGVCTANQKDHYTCPGINQFFTAAVLWGTVGPKKVFGSGGMYTWLLVGFPVGVLVPVVVYCLRKRLPKQRWLRDIHPPAIFYGGQNYAPYNVSYLWPGVVVSYISQIYVKKRWIGFWAKVSRSNLSSGGHGAPSNVAQYNYVVSAAFSSGVAIAAIIIFFTLQMQHVSIDWWGNNVVAQGCEDTPCRRLTLADGEYFGPRMGEFH</sequence>
<comment type="subcellular location">
    <subcellularLocation>
        <location evidence="1">Membrane</location>
        <topology evidence="1">Multi-pass membrane protein</topology>
    </subcellularLocation>
</comment>
<feature type="transmembrane region" description="Helical" evidence="9">
    <location>
        <begin position="399"/>
        <end position="420"/>
    </location>
</feature>
<dbReference type="Proteomes" id="UP000799324">
    <property type="component" value="Unassembled WGS sequence"/>
</dbReference>
<evidence type="ECO:0000256" key="2">
    <source>
        <dbReference type="ARBA" id="ARBA00008807"/>
    </source>
</evidence>
<dbReference type="InterPro" id="IPR004813">
    <property type="entry name" value="OPT"/>
</dbReference>
<feature type="transmembrane region" description="Helical" evidence="9">
    <location>
        <begin position="562"/>
        <end position="582"/>
    </location>
</feature>
<reference evidence="10" key="1">
    <citation type="journal article" date="2020" name="Stud. Mycol.">
        <title>101 Dothideomycetes genomes: a test case for predicting lifestyles and emergence of pathogens.</title>
        <authorList>
            <person name="Haridas S."/>
            <person name="Albert R."/>
            <person name="Binder M."/>
            <person name="Bloem J."/>
            <person name="Labutti K."/>
            <person name="Salamov A."/>
            <person name="Andreopoulos B."/>
            <person name="Baker S."/>
            <person name="Barry K."/>
            <person name="Bills G."/>
            <person name="Bluhm B."/>
            <person name="Cannon C."/>
            <person name="Castanera R."/>
            <person name="Culley D."/>
            <person name="Daum C."/>
            <person name="Ezra D."/>
            <person name="Gonzalez J."/>
            <person name="Henrissat B."/>
            <person name="Kuo A."/>
            <person name="Liang C."/>
            <person name="Lipzen A."/>
            <person name="Lutzoni F."/>
            <person name="Magnuson J."/>
            <person name="Mondo S."/>
            <person name="Nolan M."/>
            <person name="Ohm R."/>
            <person name="Pangilinan J."/>
            <person name="Park H.-J."/>
            <person name="Ramirez L."/>
            <person name="Alfaro M."/>
            <person name="Sun H."/>
            <person name="Tritt A."/>
            <person name="Yoshinaga Y."/>
            <person name="Zwiers L.-H."/>
            <person name="Turgeon B."/>
            <person name="Goodwin S."/>
            <person name="Spatafora J."/>
            <person name="Crous P."/>
            <person name="Grigoriev I."/>
        </authorList>
    </citation>
    <scope>NUCLEOTIDE SEQUENCE</scope>
    <source>
        <strain evidence="10">CBS 122681</strain>
    </source>
</reference>
<dbReference type="GO" id="GO:0035673">
    <property type="term" value="F:oligopeptide transmembrane transporter activity"/>
    <property type="evidence" value="ECO:0007669"/>
    <property type="project" value="InterPro"/>
</dbReference>
<protein>
    <submittedName>
        <fullName evidence="10">OPT oligopeptide transporter</fullName>
    </submittedName>
</protein>
<keyword evidence="7 9" id="KW-1133">Transmembrane helix</keyword>
<evidence type="ECO:0000256" key="3">
    <source>
        <dbReference type="ARBA" id="ARBA00022448"/>
    </source>
</evidence>
<evidence type="ECO:0000256" key="6">
    <source>
        <dbReference type="ARBA" id="ARBA00022927"/>
    </source>
</evidence>
<evidence type="ECO:0000256" key="9">
    <source>
        <dbReference type="SAM" id="Phobius"/>
    </source>
</evidence>
<dbReference type="GO" id="GO:0015031">
    <property type="term" value="P:protein transport"/>
    <property type="evidence" value="ECO:0007669"/>
    <property type="project" value="UniProtKB-KW"/>
</dbReference>
<evidence type="ECO:0000256" key="8">
    <source>
        <dbReference type="ARBA" id="ARBA00023136"/>
    </source>
</evidence>
<evidence type="ECO:0000256" key="7">
    <source>
        <dbReference type="ARBA" id="ARBA00022989"/>
    </source>
</evidence>
<keyword evidence="11" id="KW-1185">Reference proteome</keyword>